<dbReference type="PANTHER" id="PTHR36439:SF1">
    <property type="entry name" value="DUF1697 DOMAIN-CONTAINING PROTEIN"/>
    <property type="match status" value="1"/>
</dbReference>
<dbReference type="Proteomes" id="UP001139179">
    <property type="component" value="Unassembled WGS sequence"/>
</dbReference>
<name>A0A9X2DT45_9BACI</name>
<dbReference type="PIRSF" id="PIRSF008502">
    <property type="entry name" value="UCP008502"/>
    <property type="match status" value="1"/>
</dbReference>
<dbReference type="RefSeq" id="WP_251225124.1">
    <property type="nucleotide sequence ID" value="NZ_JAMBOL010000039.1"/>
</dbReference>
<dbReference type="AlphaFoldDB" id="A0A9X2DT45"/>
<dbReference type="Pfam" id="PF08002">
    <property type="entry name" value="DUF1697"/>
    <property type="match status" value="1"/>
</dbReference>
<dbReference type="EMBL" id="JAMBOL010000039">
    <property type="protein sequence ID" value="MCM3716474.1"/>
    <property type="molecule type" value="Genomic_DNA"/>
</dbReference>
<dbReference type="PANTHER" id="PTHR36439">
    <property type="entry name" value="BLL4334 PROTEIN"/>
    <property type="match status" value="1"/>
</dbReference>
<sequence length="190" mass="21910">MESYVVYLRGINVGGKNKIKMADLRTCLHQNGCQNVQTYIQSGNIVLQSDLSAQELARQIEMLLANQFELDSTLIKVLALDFETYRVIIEEAPHGYGEESQANDYRYDVLFLLDVTSDQVMKEVMVRPGIDMAWQGSHAIYYRRPGPDNPDYTKSYLSRLVKKDIYQSITARNWKTTTKMWDALKELQGR</sequence>
<evidence type="ECO:0000313" key="1">
    <source>
        <dbReference type="EMBL" id="MCM3716474.1"/>
    </source>
</evidence>
<comment type="caution">
    <text evidence="1">The sequence shown here is derived from an EMBL/GenBank/DDBJ whole genome shotgun (WGS) entry which is preliminary data.</text>
</comment>
<protein>
    <submittedName>
        <fullName evidence="1">DUF1697 domain-containing protein</fullName>
    </submittedName>
</protein>
<gene>
    <name evidence="1" type="ORF">M3202_20725</name>
</gene>
<accession>A0A9X2DT45</accession>
<dbReference type="InterPro" id="IPR012545">
    <property type="entry name" value="DUF1697"/>
</dbReference>
<reference evidence="1" key="1">
    <citation type="submission" date="2022-05" db="EMBL/GenBank/DDBJ databases">
        <title>Comparative Genomics of Spacecraft Associated Microbes.</title>
        <authorList>
            <person name="Tran M.T."/>
            <person name="Wright A."/>
            <person name="Seuylemezian A."/>
            <person name="Eisen J."/>
            <person name="Coil D."/>
        </authorList>
    </citation>
    <scope>NUCLEOTIDE SEQUENCE</scope>
    <source>
        <strain evidence="1">214.1.1</strain>
    </source>
</reference>
<dbReference type="SUPFAM" id="SSF160379">
    <property type="entry name" value="SP0830-like"/>
    <property type="match status" value="1"/>
</dbReference>
<dbReference type="Gene3D" id="3.30.70.1280">
    <property type="entry name" value="SP0830-like domains"/>
    <property type="match status" value="1"/>
</dbReference>
<dbReference type="Gene3D" id="3.30.70.1260">
    <property type="entry name" value="bacterial protein sp0830 like"/>
    <property type="match status" value="1"/>
</dbReference>
<evidence type="ECO:0000313" key="2">
    <source>
        <dbReference type="Proteomes" id="UP001139179"/>
    </source>
</evidence>
<organism evidence="1 2">
    <name type="scientific">Halalkalibacter oceani</name>
    <dbReference type="NCBI Taxonomy" id="1653776"/>
    <lineage>
        <taxon>Bacteria</taxon>
        <taxon>Bacillati</taxon>
        <taxon>Bacillota</taxon>
        <taxon>Bacilli</taxon>
        <taxon>Bacillales</taxon>
        <taxon>Bacillaceae</taxon>
        <taxon>Halalkalibacter</taxon>
    </lineage>
</organism>
<proteinExistence type="predicted"/>
<keyword evidence="2" id="KW-1185">Reference proteome</keyword>